<protein>
    <submittedName>
        <fullName evidence="2">Uncharacterized protein</fullName>
    </submittedName>
</protein>
<reference evidence="2 3" key="1">
    <citation type="journal article" date="2016" name="Front. Microbiol.">
        <title>Genomic Resource of Rice Seed Associated Bacteria.</title>
        <authorList>
            <person name="Midha S."/>
            <person name="Bansal K."/>
            <person name="Sharma S."/>
            <person name="Kumar N."/>
            <person name="Patil P.P."/>
            <person name="Chaudhry V."/>
            <person name="Patil P.B."/>
        </authorList>
    </citation>
    <scope>NUCLEOTIDE SEQUENCE [LARGE SCALE GENOMIC DNA]</scope>
    <source>
        <strain evidence="2 3">NS355</strain>
    </source>
</reference>
<name>A0A147J0G8_9SPHN</name>
<feature type="transmembrane region" description="Helical" evidence="1">
    <location>
        <begin position="12"/>
        <end position="30"/>
    </location>
</feature>
<evidence type="ECO:0000313" key="2">
    <source>
        <dbReference type="EMBL" id="KTW01382.1"/>
    </source>
</evidence>
<evidence type="ECO:0000313" key="3">
    <source>
        <dbReference type="Proteomes" id="UP000073923"/>
    </source>
</evidence>
<comment type="caution">
    <text evidence="2">The sequence shown here is derived from an EMBL/GenBank/DDBJ whole genome shotgun (WGS) entry which is preliminary data.</text>
</comment>
<dbReference type="AlphaFoldDB" id="A0A147J0G8"/>
<dbReference type="PATRIC" id="fig|172044.3.peg.1635"/>
<keyword evidence="1" id="KW-0472">Membrane</keyword>
<feature type="transmembrane region" description="Helical" evidence="1">
    <location>
        <begin position="42"/>
        <end position="63"/>
    </location>
</feature>
<sequence length="68" mass="7284">MEQGPDKNARAPLRITALLTGILVFVSLLILNSWNIAPHSSLRAAIVGGASSLVVTALARLFYKRRGP</sequence>
<gene>
    <name evidence="2" type="ORF">NS355_00765</name>
</gene>
<accession>A0A147J0G8</accession>
<dbReference type="EMBL" id="LDTF01000004">
    <property type="protein sequence ID" value="KTW01382.1"/>
    <property type="molecule type" value="Genomic_DNA"/>
</dbReference>
<proteinExistence type="predicted"/>
<evidence type="ECO:0000256" key="1">
    <source>
        <dbReference type="SAM" id="Phobius"/>
    </source>
</evidence>
<dbReference type="Proteomes" id="UP000073923">
    <property type="component" value="Unassembled WGS sequence"/>
</dbReference>
<keyword evidence="1" id="KW-1133">Transmembrane helix</keyword>
<keyword evidence="1" id="KW-0812">Transmembrane</keyword>
<organism evidence="2 3">
    <name type="scientific">Sphingomonas yabuuchiae</name>
    <dbReference type="NCBI Taxonomy" id="172044"/>
    <lineage>
        <taxon>Bacteria</taxon>
        <taxon>Pseudomonadati</taxon>
        <taxon>Pseudomonadota</taxon>
        <taxon>Alphaproteobacteria</taxon>
        <taxon>Sphingomonadales</taxon>
        <taxon>Sphingomonadaceae</taxon>
        <taxon>Sphingomonas</taxon>
    </lineage>
</organism>